<evidence type="ECO:0008006" key="11">
    <source>
        <dbReference type="Google" id="ProtNLM"/>
    </source>
</evidence>
<keyword evidence="10" id="KW-1185">Reference proteome</keyword>
<dbReference type="AlphaFoldDB" id="A0A9P0DI80"/>
<organism evidence="9 10">
    <name type="scientific">Ceutorhynchus assimilis</name>
    <name type="common">cabbage seed weevil</name>
    <dbReference type="NCBI Taxonomy" id="467358"/>
    <lineage>
        <taxon>Eukaryota</taxon>
        <taxon>Metazoa</taxon>
        <taxon>Ecdysozoa</taxon>
        <taxon>Arthropoda</taxon>
        <taxon>Hexapoda</taxon>
        <taxon>Insecta</taxon>
        <taxon>Pterygota</taxon>
        <taxon>Neoptera</taxon>
        <taxon>Endopterygota</taxon>
        <taxon>Coleoptera</taxon>
        <taxon>Polyphaga</taxon>
        <taxon>Cucujiformia</taxon>
        <taxon>Curculionidae</taxon>
        <taxon>Ceutorhynchinae</taxon>
        <taxon>Ceutorhynchus</taxon>
    </lineage>
</organism>
<feature type="transmembrane region" description="Helical" evidence="8">
    <location>
        <begin position="470"/>
        <end position="489"/>
    </location>
</feature>
<dbReference type="PANTHER" id="PTHR11923">
    <property type="entry name" value="SCAVENGER RECEPTOR CLASS B TYPE-1 SR-B1"/>
    <property type="match status" value="1"/>
</dbReference>
<evidence type="ECO:0000313" key="10">
    <source>
        <dbReference type="Proteomes" id="UP001152799"/>
    </source>
</evidence>
<comment type="subcellular location">
    <subcellularLocation>
        <location evidence="1">Cell membrane</location>
    </subcellularLocation>
</comment>
<keyword evidence="5 8" id="KW-1133">Transmembrane helix</keyword>
<sequence>MELRYGMRKGLVSLMAIGLLMVCTSTLMFVHNPLQTIVKLFLTLSDGSIFYKLWSAPPYVIYLKIYAFNITNSKEFMAGKEKMNVSQIGPYVYREILTNENATFNYEDGTVTYNPHREIIFAPEKSVGDPKDAFMMTTNIPLVGLQSYIQDMSFFTNLGFATVARTLGSKPIMNISVHEYMWGYHDPLINYANKLLPKWIDFDNFGIFARLMSRDNGNTVTIVRDPAKFHSETDYLLTEAERMNQYHVASWNGLAGLKDWGYENLAPEDIKKCDLVEGAFDGTIFPRNMPVNKTLKLFRKAFCRPVNLHFVRDTVGKEGFRQYEYKLADDMFDVTEENECFCYKNKCVKGFQSIAPCYYGIPITLSQPHFYNADPEMLKTINGLNPNIEEHGSLCAIQPDIGAPLSGKMRIQINLDVGKTRGNSQTQKFNNLQVPLFWVEITTEELPTIVTILLYLVCKILPVALEIVKYLLGLGGLALISCSALYALLKFRVRIGSISNAEYSPIPIIPLTAEFLDKCERRFSLR</sequence>
<evidence type="ECO:0000256" key="3">
    <source>
        <dbReference type="ARBA" id="ARBA00022475"/>
    </source>
</evidence>
<dbReference type="PRINTS" id="PR01609">
    <property type="entry name" value="CD36FAMILY"/>
</dbReference>
<dbReference type="GO" id="GO:0005737">
    <property type="term" value="C:cytoplasm"/>
    <property type="evidence" value="ECO:0007669"/>
    <property type="project" value="TreeGrafter"/>
</dbReference>
<evidence type="ECO:0000256" key="1">
    <source>
        <dbReference type="ARBA" id="ARBA00004236"/>
    </source>
</evidence>
<dbReference type="InterPro" id="IPR002159">
    <property type="entry name" value="CD36_fam"/>
</dbReference>
<dbReference type="GO" id="GO:0005886">
    <property type="term" value="C:plasma membrane"/>
    <property type="evidence" value="ECO:0007669"/>
    <property type="project" value="UniProtKB-SubCell"/>
</dbReference>
<evidence type="ECO:0000256" key="4">
    <source>
        <dbReference type="ARBA" id="ARBA00022692"/>
    </source>
</evidence>
<accession>A0A9P0DI80</accession>
<gene>
    <name evidence="9" type="ORF">CEUTPL_LOCUS7390</name>
</gene>
<dbReference type="GO" id="GO:0005044">
    <property type="term" value="F:scavenger receptor activity"/>
    <property type="evidence" value="ECO:0007669"/>
    <property type="project" value="TreeGrafter"/>
</dbReference>
<keyword evidence="6 8" id="KW-0472">Membrane</keyword>
<evidence type="ECO:0000313" key="9">
    <source>
        <dbReference type="EMBL" id="CAH1128658.1"/>
    </source>
</evidence>
<dbReference type="Pfam" id="PF01130">
    <property type="entry name" value="CD36"/>
    <property type="match status" value="1"/>
</dbReference>
<dbReference type="OrthoDB" id="18585at2759"/>
<keyword evidence="7" id="KW-0325">Glycoprotein</keyword>
<evidence type="ECO:0000256" key="2">
    <source>
        <dbReference type="ARBA" id="ARBA00010532"/>
    </source>
</evidence>
<comment type="similarity">
    <text evidence="2">Belongs to the CD36 family.</text>
</comment>
<evidence type="ECO:0000256" key="8">
    <source>
        <dbReference type="SAM" id="Phobius"/>
    </source>
</evidence>
<evidence type="ECO:0000256" key="7">
    <source>
        <dbReference type="ARBA" id="ARBA00023180"/>
    </source>
</evidence>
<evidence type="ECO:0000256" key="6">
    <source>
        <dbReference type="ARBA" id="ARBA00023136"/>
    </source>
</evidence>
<dbReference type="Proteomes" id="UP001152799">
    <property type="component" value="Chromosome 3"/>
</dbReference>
<keyword evidence="3" id="KW-1003">Cell membrane</keyword>
<evidence type="ECO:0000256" key="5">
    <source>
        <dbReference type="ARBA" id="ARBA00022989"/>
    </source>
</evidence>
<keyword evidence="4 8" id="KW-0812">Transmembrane</keyword>
<reference evidence="9" key="1">
    <citation type="submission" date="2022-01" db="EMBL/GenBank/DDBJ databases">
        <authorList>
            <person name="King R."/>
        </authorList>
    </citation>
    <scope>NUCLEOTIDE SEQUENCE</scope>
</reference>
<dbReference type="EMBL" id="OU892279">
    <property type="protein sequence ID" value="CAH1128658.1"/>
    <property type="molecule type" value="Genomic_DNA"/>
</dbReference>
<proteinExistence type="inferred from homology"/>
<name>A0A9P0DI80_9CUCU</name>
<feature type="transmembrane region" description="Helical" evidence="8">
    <location>
        <begin position="12"/>
        <end position="29"/>
    </location>
</feature>
<dbReference type="PANTHER" id="PTHR11923:SF104">
    <property type="entry name" value="FI07620P"/>
    <property type="match status" value="1"/>
</dbReference>
<protein>
    <recommendedName>
        <fullName evidence="11">Scavenger receptor class B member 1</fullName>
    </recommendedName>
</protein>